<dbReference type="InterPro" id="IPR045851">
    <property type="entry name" value="AMP-bd_C_sf"/>
</dbReference>
<feature type="domain" description="AMP-dependent synthetase/ligase" evidence="1">
    <location>
        <begin position="18"/>
        <end position="383"/>
    </location>
</feature>
<dbReference type="Proteomes" id="UP001620295">
    <property type="component" value="Unassembled WGS sequence"/>
</dbReference>
<gene>
    <name evidence="3" type="ORF">ACI2L5_23035</name>
</gene>
<keyword evidence="4" id="KW-1185">Reference proteome</keyword>
<dbReference type="EC" id="6.2.1.3" evidence="3"/>
<evidence type="ECO:0000313" key="3">
    <source>
        <dbReference type="EMBL" id="MFK4267786.1"/>
    </source>
</evidence>
<evidence type="ECO:0000259" key="1">
    <source>
        <dbReference type="Pfam" id="PF00501"/>
    </source>
</evidence>
<organism evidence="3 4">
    <name type="scientific">Streptomyces milbemycinicus</name>
    <dbReference type="NCBI Taxonomy" id="476552"/>
    <lineage>
        <taxon>Bacteria</taxon>
        <taxon>Bacillati</taxon>
        <taxon>Actinomycetota</taxon>
        <taxon>Actinomycetes</taxon>
        <taxon>Kitasatosporales</taxon>
        <taxon>Streptomycetaceae</taxon>
        <taxon>Streptomyces</taxon>
    </lineage>
</organism>
<feature type="domain" description="AMP-binding enzyme C-terminal" evidence="2">
    <location>
        <begin position="433"/>
        <end position="509"/>
    </location>
</feature>
<dbReference type="NCBIfam" id="NF004837">
    <property type="entry name" value="PRK06187.1"/>
    <property type="match status" value="1"/>
</dbReference>
<keyword evidence="3" id="KW-0436">Ligase</keyword>
<dbReference type="PANTHER" id="PTHR43767:SF1">
    <property type="entry name" value="NONRIBOSOMAL PEPTIDE SYNTHASE PES1 (EUROFUNG)-RELATED"/>
    <property type="match status" value="1"/>
</dbReference>
<proteinExistence type="predicted"/>
<dbReference type="InterPro" id="IPR025110">
    <property type="entry name" value="AMP-bd_C"/>
</dbReference>
<dbReference type="PANTHER" id="PTHR43767">
    <property type="entry name" value="LONG-CHAIN-FATTY-ACID--COA LIGASE"/>
    <property type="match status" value="1"/>
</dbReference>
<comment type="caution">
    <text evidence="3">The sequence shown here is derived from an EMBL/GenBank/DDBJ whole genome shotgun (WGS) entry which is preliminary data.</text>
</comment>
<dbReference type="RefSeq" id="WP_358635351.1">
    <property type="nucleotide sequence ID" value="NZ_JBFAEV010000007.1"/>
</dbReference>
<accession>A0ABW8LPE9</accession>
<dbReference type="Gene3D" id="3.40.50.12780">
    <property type="entry name" value="N-terminal domain of ligase-like"/>
    <property type="match status" value="1"/>
</dbReference>
<protein>
    <submittedName>
        <fullName evidence="3">Long-chain-fatty-acid--CoA ligase</fullName>
        <ecNumber evidence="3">6.2.1.3</ecNumber>
    </submittedName>
</protein>
<dbReference type="EMBL" id="JBJDQH010000007">
    <property type="protein sequence ID" value="MFK4267786.1"/>
    <property type="molecule type" value="Genomic_DNA"/>
</dbReference>
<dbReference type="SUPFAM" id="SSF56801">
    <property type="entry name" value="Acetyl-CoA synthetase-like"/>
    <property type="match status" value="1"/>
</dbReference>
<dbReference type="Gene3D" id="3.30.300.30">
    <property type="match status" value="1"/>
</dbReference>
<sequence>MSRTRPRTRPGTLQDSLARHAAERPDHPALVCGSVQVTYQELDRRSDRTAQALTASGVRRGSRIAHFAADSERFHEIVLACAKTGAVLVPIDWRLTTAEVTHILRDSGTELLFFGPALAPLVQEARPALPKLRHTVPLDTAGFEAWADARPVDTGFTAPAEAEADADSDVVQIYTSGTTGAPKGVVLAQRSFFAVAGMLAEHGLEWIDWRADDRSLVCVPGFHIGGLWWAMQGLNAGVTNVLLPAFDSLRAVDLIREAGITTACMVPAMMRMILDEPNVGRPDFASLRKVVYGGSPISDTLLRRGLDIFDCELAQIYGLTETGNTAVCLPPSEHRPGSPRLAAAGLPYPGVRMRIVDSQGDDVPTGEIGQVWLHTPARMAGYWNLPDATERTLVDGWIVTGDAGYRDEDGYLYIRDRITDTIIVGGENVYPAEVENALCRHSAIAEAAVVGAPDSASGEEVRAYIVLRQGHDVPAAQELTRFLSGQLARFKIPATYQVIDVVPRNPSGKILRRKLREQLWADSDRKVN</sequence>
<reference evidence="3 4" key="1">
    <citation type="submission" date="2024-11" db="EMBL/GenBank/DDBJ databases">
        <title>The Natural Products Discovery Center: Release of the First 8490 Sequenced Strains for Exploring Actinobacteria Biosynthetic Diversity.</title>
        <authorList>
            <person name="Kalkreuter E."/>
            <person name="Kautsar S.A."/>
            <person name="Yang D."/>
            <person name="Bader C.D."/>
            <person name="Teijaro C.N."/>
            <person name="Fluegel L."/>
            <person name="Davis C.M."/>
            <person name="Simpson J.R."/>
            <person name="Lauterbach L."/>
            <person name="Steele A.D."/>
            <person name="Gui C."/>
            <person name="Meng S."/>
            <person name="Li G."/>
            <person name="Viehrig K."/>
            <person name="Ye F."/>
            <person name="Su P."/>
            <person name="Kiefer A.F."/>
            <person name="Nichols A."/>
            <person name="Cepeda A.J."/>
            <person name="Yan W."/>
            <person name="Fan B."/>
            <person name="Jiang Y."/>
            <person name="Adhikari A."/>
            <person name="Zheng C.-J."/>
            <person name="Schuster L."/>
            <person name="Cowan T.M."/>
            <person name="Smanski M.J."/>
            <person name="Chevrette M.G."/>
            <person name="De Carvalho L.P.S."/>
            <person name="Shen B."/>
        </authorList>
    </citation>
    <scope>NUCLEOTIDE SEQUENCE [LARGE SCALE GENOMIC DNA]</scope>
    <source>
        <strain evidence="3 4">NPDC020863</strain>
    </source>
</reference>
<dbReference type="InterPro" id="IPR000873">
    <property type="entry name" value="AMP-dep_synth/lig_dom"/>
</dbReference>
<dbReference type="InterPro" id="IPR050237">
    <property type="entry name" value="ATP-dep_AMP-bd_enzyme"/>
</dbReference>
<dbReference type="InterPro" id="IPR042099">
    <property type="entry name" value="ANL_N_sf"/>
</dbReference>
<evidence type="ECO:0000313" key="4">
    <source>
        <dbReference type="Proteomes" id="UP001620295"/>
    </source>
</evidence>
<dbReference type="Pfam" id="PF00501">
    <property type="entry name" value="AMP-binding"/>
    <property type="match status" value="1"/>
</dbReference>
<dbReference type="Pfam" id="PF13193">
    <property type="entry name" value="AMP-binding_C"/>
    <property type="match status" value="1"/>
</dbReference>
<name>A0ABW8LPE9_9ACTN</name>
<dbReference type="GO" id="GO:0004467">
    <property type="term" value="F:long-chain fatty acid-CoA ligase activity"/>
    <property type="evidence" value="ECO:0007669"/>
    <property type="project" value="UniProtKB-EC"/>
</dbReference>
<evidence type="ECO:0000259" key="2">
    <source>
        <dbReference type="Pfam" id="PF13193"/>
    </source>
</evidence>